<evidence type="ECO:0000256" key="3">
    <source>
        <dbReference type="ARBA" id="ARBA00023027"/>
    </source>
</evidence>
<keyword evidence="7" id="KW-1185">Reference proteome</keyword>
<reference evidence="6 7" key="1">
    <citation type="submission" date="2017-08" db="EMBL/GenBank/DDBJ databases">
        <title>Complete Genome Sequence of Bacillus kochii Oregon-R-modENCODE STRAIN BDGP4, isolated from Drosophila melanogaster gut.</title>
        <authorList>
            <person name="Wan K.H."/>
            <person name="Yu C."/>
            <person name="Park S."/>
            <person name="Hammonds A.S."/>
            <person name="Booth B.W."/>
            <person name="Celniker S.E."/>
        </authorList>
    </citation>
    <scope>NUCLEOTIDE SEQUENCE [LARGE SCALE GENOMIC DNA]</scope>
    <source>
        <strain evidence="6 7">BDGP4</strain>
    </source>
</reference>
<dbReference type="OrthoDB" id="9815791at2"/>
<dbReference type="FunFam" id="3.40.50.1970:FF:000003">
    <property type="entry name" value="Alcohol dehydrogenase, iron-containing"/>
    <property type="match status" value="1"/>
</dbReference>
<evidence type="ECO:0000313" key="7">
    <source>
        <dbReference type="Proteomes" id="UP000215137"/>
    </source>
</evidence>
<dbReference type="Pfam" id="PF25137">
    <property type="entry name" value="ADH_Fe_C"/>
    <property type="match status" value="1"/>
</dbReference>
<evidence type="ECO:0000313" key="6">
    <source>
        <dbReference type="EMBL" id="ASV67867.1"/>
    </source>
</evidence>
<dbReference type="KEGG" id="bko:CKF48_11440"/>
<keyword evidence="2" id="KW-0560">Oxidoreductase</keyword>
<dbReference type="Pfam" id="PF00465">
    <property type="entry name" value="Fe-ADH"/>
    <property type="match status" value="1"/>
</dbReference>
<evidence type="ECO:0000256" key="1">
    <source>
        <dbReference type="ARBA" id="ARBA00007358"/>
    </source>
</evidence>
<comment type="similarity">
    <text evidence="1">Belongs to the iron-containing alcohol dehydrogenase family.</text>
</comment>
<dbReference type="InterPro" id="IPR056798">
    <property type="entry name" value="ADH_Fe_C"/>
</dbReference>
<dbReference type="Gene3D" id="3.40.50.1970">
    <property type="match status" value="1"/>
</dbReference>
<dbReference type="InterPro" id="IPR039697">
    <property type="entry name" value="Alcohol_dehydrogenase_Fe"/>
</dbReference>
<gene>
    <name evidence="6" type="ORF">CKF48_11440</name>
</gene>
<dbReference type="InterPro" id="IPR001670">
    <property type="entry name" value="ADH_Fe/GldA"/>
</dbReference>
<dbReference type="SUPFAM" id="SSF56796">
    <property type="entry name" value="Dehydroquinate synthase-like"/>
    <property type="match status" value="1"/>
</dbReference>
<dbReference type="GO" id="GO:0004022">
    <property type="term" value="F:alcohol dehydrogenase (NAD+) activity"/>
    <property type="evidence" value="ECO:0007669"/>
    <property type="project" value="TreeGrafter"/>
</dbReference>
<feature type="domain" description="Fe-containing alcohol dehydrogenase-like C-terminal" evidence="5">
    <location>
        <begin position="195"/>
        <end position="391"/>
    </location>
</feature>
<dbReference type="PROSITE" id="PS00913">
    <property type="entry name" value="ADH_IRON_1"/>
    <property type="match status" value="1"/>
</dbReference>
<evidence type="ECO:0000256" key="2">
    <source>
        <dbReference type="ARBA" id="ARBA00023002"/>
    </source>
</evidence>
<accession>A0A248TI31</accession>
<dbReference type="EMBL" id="CP022983">
    <property type="protein sequence ID" value="ASV67867.1"/>
    <property type="molecule type" value="Genomic_DNA"/>
</dbReference>
<dbReference type="PANTHER" id="PTHR11496">
    <property type="entry name" value="ALCOHOL DEHYDROGENASE"/>
    <property type="match status" value="1"/>
</dbReference>
<dbReference type="PANTHER" id="PTHR11496:SF102">
    <property type="entry name" value="ALCOHOL DEHYDROGENASE 4"/>
    <property type="match status" value="1"/>
</dbReference>
<dbReference type="InterPro" id="IPR018211">
    <property type="entry name" value="ADH_Fe_CS"/>
</dbReference>
<dbReference type="RefSeq" id="WP_095371436.1">
    <property type="nucleotide sequence ID" value="NZ_CP022983.1"/>
</dbReference>
<evidence type="ECO:0000259" key="4">
    <source>
        <dbReference type="Pfam" id="PF00465"/>
    </source>
</evidence>
<protein>
    <submittedName>
        <fullName evidence="6">Uncharacterized protein</fullName>
    </submittedName>
</protein>
<dbReference type="Gene3D" id="1.20.1090.10">
    <property type="entry name" value="Dehydroquinate synthase-like - alpha domain"/>
    <property type="match status" value="1"/>
</dbReference>
<feature type="domain" description="Alcohol dehydrogenase iron-type/glycerol dehydrogenase GldA" evidence="4">
    <location>
        <begin position="25"/>
        <end position="183"/>
    </location>
</feature>
<sequence>MSLLNASFHLNLQTDLKFGYEVVQQELSDKIKATGKKKVFVCTDKGLISSGVVEKITQVLEDASIEYAVYAEIEPNPSAHSVMEGMKSFQLEGADLIIALGGGSSMDFAKALAVAVTHPGHVLEYSLGGKPIEDKLPLLFAIPTTVGTGSEVTIASVITDSDGGRKLVLGSPYLVPKVVFVDPALTLGLPRKHVAATGADALVHAIESYVSLPANPFTDALALQAIRMLWTYLPQTYAHADNLEARGQVHLASTLAGMSFSLGGLGIVHSLSHPMSARYGVPHGLANAVILPKVIAYNLPASTEKYATIARMIDPSLHSVSMQQAGKTLIPLVEELMYSIDIPQNFAHLDHHFTDEDIAQLAEDAMNDHGTVHYNPRKAVKEDIEAIYKKVLPVNIDEKIYH</sequence>
<organism evidence="6 7">
    <name type="scientific">Cytobacillus kochii</name>
    <dbReference type="NCBI Taxonomy" id="859143"/>
    <lineage>
        <taxon>Bacteria</taxon>
        <taxon>Bacillati</taxon>
        <taxon>Bacillota</taxon>
        <taxon>Bacilli</taxon>
        <taxon>Bacillales</taxon>
        <taxon>Bacillaceae</taxon>
        <taxon>Cytobacillus</taxon>
    </lineage>
</organism>
<dbReference type="Proteomes" id="UP000215137">
    <property type="component" value="Chromosome"/>
</dbReference>
<name>A0A248TI31_9BACI</name>
<keyword evidence="3" id="KW-0520">NAD</keyword>
<dbReference type="FunFam" id="1.20.1090.10:FF:000001">
    <property type="entry name" value="Aldehyde-alcohol dehydrogenase"/>
    <property type="match status" value="1"/>
</dbReference>
<proteinExistence type="inferred from homology"/>
<dbReference type="AlphaFoldDB" id="A0A248TI31"/>
<dbReference type="GO" id="GO:0046872">
    <property type="term" value="F:metal ion binding"/>
    <property type="evidence" value="ECO:0007669"/>
    <property type="project" value="InterPro"/>
</dbReference>
<evidence type="ECO:0000259" key="5">
    <source>
        <dbReference type="Pfam" id="PF25137"/>
    </source>
</evidence>
<dbReference type="CDD" id="cd08176">
    <property type="entry name" value="LPO"/>
    <property type="match status" value="1"/>
</dbReference>